<feature type="compositionally biased region" description="Low complexity" evidence="1">
    <location>
        <begin position="260"/>
        <end position="276"/>
    </location>
</feature>
<dbReference type="AlphaFoldDB" id="F2UHK5"/>
<dbReference type="OrthoDB" id="10635368at2759"/>
<evidence type="ECO:0008006" key="4">
    <source>
        <dbReference type="Google" id="ProtNLM"/>
    </source>
</evidence>
<dbReference type="InParanoid" id="F2UHK5"/>
<evidence type="ECO:0000313" key="2">
    <source>
        <dbReference type="EMBL" id="EGD76604.1"/>
    </source>
</evidence>
<evidence type="ECO:0000313" key="3">
    <source>
        <dbReference type="Proteomes" id="UP000007799"/>
    </source>
</evidence>
<keyword evidence="3" id="KW-1185">Reference proteome</keyword>
<dbReference type="EMBL" id="GL832974">
    <property type="protein sequence ID" value="EGD76604.1"/>
    <property type="molecule type" value="Genomic_DNA"/>
</dbReference>
<proteinExistence type="predicted"/>
<dbReference type="Proteomes" id="UP000007799">
    <property type="component" value="Unassembled WGS sequence"/>
</dbReference>
<feature type="compositionally biased region" description="Low complexity" evidence="1">
    <location>
        <begin position="119"/>
        <end position="136"/>
    </location>
</feature>
<sequence length="344" mass="36647">MTEVAEAQDFISQCSEAALSRDPIFALFKKQDIEASLAASATGKYADFWTVDKLADFNNTVDACKDCPPEVKAIFSGSKNPRLRASKIGNLLLNHAKELKESGGLNAAVPQSPAANTQTFAAQEAATPRAATAPSPGRSVHASTSDGVQDGPALLTLPAMQRYEFDGNLPPDCQLRVRGGPTSDAETLGVVTRADEIYATAVYGDWIKVELPGSGFTGEAWMMRQMESTPLLVPASEPPLNSTGYQGTGHAVDFDPLQSSIRSQSSTRSPSRQVSRNELAASTGPRIASAGNTNALSQSVLASTQFNSSDMPQTVSYAAYQMLEIRVSRLEQELSNVLAKLRSV</sequence>
<feature type="region of interest" description="Disordered" evidence="1">
    <location>
        <begin position="260"/>
        <end position="290"/>
    </location>
</feature>
<dbReference type="RefSeq" id="XP_004991518.1">
    <property type="nucleotide sequence ID" value="XM_004991461.1"/>
</dbReference>
<protein>
    <recommendedName>
        <fullName evidence="4">SH3 domain-containing protein</fullName>
    </recommendedName>
</protein>
<gene>
    <name evidence="2" type="ORF">PTSG_07721</name>
</gene>
<reference evidence="2" key="1">
    <citation type="submission" date="2009-08" db="EMBL/GenBank/DDBJ databases">
        <title>Annotation of Salpingoeca rosetta.</title>
        <authorList>
            <consortium name="The Broad Institute Genome Sequencing Platform"/>
            <person name="Russ C."/>
            <person name="Cuomo C."/>
            <person name="Burger G."/>
            <person name="Gray M.W."/>
            <person name="Holland P.W.H."/>
            <person name="King N."/>
            <person name="Lang F.B.F."/>
            <person name="Roger A.J."/>
            <person name="Ruiz-Trillo I."/>
            <person name="Young S.K."/>
            <person name="Zeng Q."/>
            <person name="Gargeya S."/>
            <person name="Alvarado L."/>
            <person name="Berlin A."/>
            <person name="Chapman S.B."/>
            <person name="Chen Z."/>
            <person name="Freedman E."/>
            <person name="Gellesch M."/>
            <person name="Goldberg J."/>
            <person name="Griggs A."/>
            <person name="Gujja S."/>
            <person name="Heilman E."/>
            <person name="Heiman D."/>
            <person name="Howarth C."/>
            <person name="Mehta T."/>
            <person name="Neiman D."/>
            <person name="Pearson M."/>
            <person name="Roberts A."/>
            <person name="Saif S."/>
            <person name="Shea T."/>
            <person name="Shenoy N."/>
            <person name="Sisk P."/>
            <person name="Stolte C."/>
            <person name="Sykes S."/>
            <person name="White J."/>
            <person name="Yandava C."/>
            <person name="Haas B."/>
            <person name="Nusbaum C."/>
            <person name="Birren B."/>
        </authorList>
    </citation>
    <scope>NUCLEOTIDE SEQUENCE [LARGE SCALE GENOMIC DNA]</scope>
    <source>
        <strain evidence="2">ATCC 50818</strain>
    </source>
</reference>
<name>F2UHK5_SALR5</name>
<accession>F2UHK5</accession>
<evidence type="ECO:0000256" key="1">
    <source>
        <dbReference type="SAM" id="MobiDB-lite"/>
    </source>
</evidence>
<dbReference type="KEGG" id="sre:PTSG_07721"/>
<feature type="region of interest" description="Disordered" evidence="1">
    <location>
        <begin position="106"/>
        <end position="152"/>
    </location>
</feature>
<dbReference type="GeneID" id="16072078"/>
<organism evidence="3">
    <name type="scientific">Salpingoeca rosetta (strain ATCC 50818 / BSB-021)</name>
    <dbReference type="NCBI Taxonomy" id="946362"/>
    <lineage>
        <taxon>Eukaryota</taxon>
        <taxon>Choanoflagellata</taxon>
        <taxon>Craspedida</taxon>
        <taxon>Salpingoecidae</taxon>
        <taxon>Salpingoeca</taxon>
    </lineage>
</organism>